<dbReference type="AlphaFoldDB" id="A0A2H5Y624"/>
<dbReference type="InterPro" id="IPR011659">
    <property type="entry name" value="WD40"/>
</dbReference>
<evidence type="ECO:0000256" key="1">
    <source>
        <dbReference type="SAM" id="MobiDB-lite"/>
    </source>
</evidence>
<dbReference type="Gene3D" id="2.120.10.30">
    <property type="entry name" value="TolB, C-terminal domain"/>
    <property type="match status" value="2"/>
</dbReference>
<dbReference type="EMBL" id="BEHY01000020">
    <property type="protein sequence ID" value="GBD08897.1"/>
    <property type="molecule type" value="Genomic_DNA"/>
</dbReference>
<evidence type="ECO:0000313" key="3">
    <source>
        <dbReference type="EMBL" id="GBD08897.1"/>
    </source>
</evidence>
<dbReference type="SUPFAM" id="SSF82171">
    <property type="entry name" value="DPP6 N-terminal domain-like"/>
    <property type="match status" value="1"/>
</dbReference>
<gene>
    <name evidence="3" type="ORF">HRbin22_01140</name>
</gene>
<protein>
    <recommendedName>
        <fullName evidence="5">Periplasmic component of the Tol biopolymer transport system</fullName>
    </recommendedName>
</protein>
<dbReference type="InterPro" id="IPR011042">
    <property type="entry name" value="6-blade_b-propeller_TolB-like"/>
</dbReference>
<keyword evidence="2" id="KW-0732">Signal</keyword>
<feature type="compositionally biased region" description="Pro residues" evidence="1">
    <location>
        <begin position="61"/>
        <end position="74"/>
    </location>
</feature>
<dbReference type="Pfam" id="PF07676">
    <property type="entry name" value="PD40"/>
    <property type="match status" value="3"/>
</dbReference>
<organism evidence="3 4">
    <name type="scientific">Candidatus Thermoflexus japonica</name>
    <dbReference type="NCBI Taxonomy" id="2035417"/>
    <lineage>
        <taxon>Bacteria</taxon>
        <taxon>Bacillati</taxon>
        <taxon>Chloroflexota</taxon>
        <taxon>Thermoflexia</taxon>
        <taxon>Thermoflexales</taxon>
        <taxon>Thermoflexaceae</taxon>
        <taxon>Thermoflexus</taxon>
    </lineage>
</organism>
<reference evidence="4" key="1">
    <citation type="submission" date="2017-09" db="EMBL/GenBank/DDBJ databases">
        <title>Metaegenomics of thermophilic ammonia-oxidizing enrichment culture.</title>
        <authorList>
            <person name="Kato S."/>
            <person name="Suzuki K."/>
        </authorList>
    </citation>
    <scope>NUCLEOTIDE SEQUENCE [LARGE SCALE GENOMIC DNA]</scope>
</reference>
<evidence type="ECO:0000256" key="2">
    <source>
        <dbReference type="SAM" id="SignalP"/>
    </source>
</evidence>
<evidence type="ECO:0008006" key="5">
    <source>
        <dbReference type="Google" id="ProtNLM"/>
    </source>
</evidence>
<feature type="chain" id="PRO_5014170445" description="Periplasmic component of the Tol biopolymer transport system" evidence="2">
    <location>
        <begin position="21"/>
        <end position="487"/>
    </location>
</feature>
<name>A0A2H5Y624_9CHLR</name>
<proteinExistence type="predicted"/>
<accession>A0A2H5Y624</accession>
<comment type="caution">
    <text evidence="3">The sequence shown here is derived from an EMBL/GenBank/DDBJ whole genome shotgun (WGS) entry which is preliminary data.</text>
</comment>
<dbReference type="Proteomes" id="UP000236642">
    <property type="component" value="Unassembled WGS sequence"/>
</dbReference>
<sequence length="487" mass="53089">MSKGKRAFGLSLLLMLTAWACRGSPGTATPVSPPAPTHLLSPTSTSAPLTPEAELSRHRPLPPTWTPTPTPSPLPAEQACQGPAGPAGRLAYIHGGDLWVRELPTGLSIQLTRNGRMRMPRWSPSGRWLAALYGEAEVQIFTAAGKPVQTLPGALFRWSPVSDQLAVRTPEGGLLRVVPGEAPQTLLEAGAGIQEIAWSPDGRWIAYSGLRTLKGEKDVYSGQPGARYAFLGRIRVEGGRPEELLNAGRPSEYGLILAGWSPDGHALLYWVDPMFSASLLADGVPLWALPVRGGPARALTMEPMLLYEDFLAPSPKGDDRIAVVVGGYRGAWTSKQLHLLSVRTGESQVLFSGPYAVSSPAWSADGTRIAFIAMPDRGDLAGGEEARRGLLQRRLFVVDVAGGSSGPRWEQLTDDPAYRDEYPRWLGEWILFLRLDRWDRISLWTIPASGGSPCWILERIDAPLTWFGYYGHLDWGNYLDVWRPPAP</sequence>
<evidence type="ECO:0000313" key="4">
    <source>
        <dbReference type="Proteomes" id="UP000236642"/>
    </source>
</evidence>
<feature type="region of interest" description="Disordered" evidence="1">
    <location>
        <begin position="26"/>
        <end position="83"/>
    </location>
</feature>
<feature type="signal peptide" evidence="2">
    <location>
        <begin position="1"/>
        <end position="20"/>
    </location>
</feature>